<accession>A0A3B1DUW7</accession>
<dbReference type="AlphaFoldDB" id="A0A3B1DUW7"/>
<dbReference type="EMBL" id="UOGF01000088">
    <property type="protein sequence ID" value="VAX32427.1"/>
    <property type="molecule type" value="Genomic_DNA"/>
</dbReference>
<name>A0A3B1DUW7_9ZZZZ</name>
<gene>
    <name evidence="1" type="ORF">MNBD_NITROSPIRAE01-325</name>
</gene>
<sequence length="153" mass="17160">MILKDDVTMRNFGKRIGVFALLFSVLFLPVMHVHPASEHGVHGETYQALVHADFFPNAVHGHQGSEKNVGNLDEPIVLSHDRLPEIDLLVPHIAQSFQLFSVFKKRVIAVVQNSPELYMLLNIQRGVLKYQYVPPPQIPQISPPSLRAPPSLT</sequence>
<proteinExistence type="predicted"/>
<organism evidence="1">
    <name type="scientific">hydrothermal vent metagenome</name>
    <dbReference type="NCBI Taxonomy" id="652676"/>
    <lineage>
        <taxon>unclassified sequences</taxon>
        <taxon>metagenomes</taxon>
        <taxon>ecological metagenomes</taxon>
    </lineage>
</organism>
<protein>
    <submittedName>
        <fullName evidence="1">Uncharacterized protein</fullName>
    </submittedName>
</protein>
<reference evidence="1" key="1">
    <citation type="submission" date="2018-06" db="EMBL/GenBank/DDBJ databases">
        <authorList>
            <person name="Zhirakovskaya E."/>
        </authorList>
    </citation>
    <scope>NUCLEOTIDE SEQUENCE</scope>
</reference>
<evidence type="ECO:0000313" key="1">
    <source>
        <dbReference type="EMBL" id="VAX32427.1"/>
    </source>
</evidence>